<dbReference type="EMBL" id="QXJC01000005">
    <property type="protein sequence ID" value="RID97657.1"/>
    <property type="molecule type" value="Genomic_DNA"/>
</dbReference>
<dbReference type="InterPro" id="IPR020613">
    <property type="entry name" value="Thiolase_CS"/>
</dbReference>
<dbReference type="RefSeq" id="WP_119109762.1">
    <property type="nucleotide sequence ID" value="NZ_QXJC01000005.1"/>
</dbReference>
<dbReference type="Pfam" id="PF22691">
    <property type="entry name" value="Thiolase_C_1"/>
    <property type="match status" value="1"/>
</dbReference>
<keyword evidence="7" id="KW-0576">Peroxisome</keyword>
<dbReference type="NCBIfam" id="NF006102">
    <property type="entry name" value="PRK08256.1"/>
    <property type="match status" value="1"/>
</dbReference>
<keyword evidence="6" id="KW-0446">Lipid-binding</keyword>
<dbReference type="PANTHER" id="PTHR42870">
    <property type="entry name" value="ACETYL-COA C-ACETYLTRANSFERASE"/>
    <property type="match status" value="1"/>
</dbReference>
<dbReference type="GO" id="GO:0003988">
    <property type="term" value="F:acetyl-CoA C-acyltransferase activity"/>
    <property type="evidence" value="ECO:0007669"/>
    <property type="project" value="UniProtKB-ARBA"/>
</dbReference>
<evidence type="ECO:0000256" key="8">
    <source>
        <dbReference type="ARBA" id="ARBA00032316"/>
    </source>
</evidence>
<dbReference type="PROSITE" id="PS00098">
    <property type="entry name" value="THIOLASE_1"/>
    <property type="match status" value="1"/>
</dbReference>
<dbReference type="GO" id="GO:0008289">
    <property type="term" value="F:lipid binding"/>
    <property type="evidence" value="ECO:0007669"/>
    <property type="project" value="UniProtKB-KW"/>
</dbReference>
<evidence type="ECO:0000313" key="11">
    <source>
        <dbReference type="EMBL" id="RID97657.1"/>
    </source>
</evidence>
<evidence type="ECO:0000313" key="12">
    <source>
        <dbReference type="Proteomes" id="UP000266302"/>
    </source>
</evidence>
<evidence type="ECO:0000256" key="6">
    <source>
        <dbReference type="ARBA" id="ARBA00023121"/>
    </source>
</evidence>
<keyword evidence="3" id="KW-0813">Transport</keyword>
<dbReference type="CDD" id="cd00829">
    <property type="entry name" value="SCP-x_thiolase"/>
    <property type="match status" value="1"/>
</dbReference>
<dbReference type="InterPro" id="IPR020615">
    <property type="entry name" value="Thiolase_acyl_enz_int_AS"/>
</dbReference>
<name>A0A398C994_9BURK</name>
<sequence>MSRDVFVCGVGMIPCTKPGANEPYPQMAAHATRAALQDAGVRYDQVQQAYVGYVYGDSTSGQRALYEVGMTGIPVVNVNNNCSTGSTALFLARQAVASGAADCVLALGFEHMNPGALGAVFNDRPSPFERFDAATDELVQSDLPLALRYFAGAGKAHMDEFGTPLSTFAKIRAKASRHAANNPLAVFRTVVTEQEVMDAKMLWPGVLTRLMACPPTCGAAAAIVCSAAFAQKHGLDQRVRIKAQAMTTDKPVTFEARDMREVVGFSMARDAVQQVYEAAGIGPQDIDVVELHDCFAQNELLSYEALGLCPVGGAEKFVHDGDNTYGGKVVTNPSGGLLSKGHPLGATGLAQCFELTHQLRGTAEQRQVDGARLALQHNLGLGGACVVTLYERV</sequence>
<evidence type="ECO:0000256" key="5">
    <source>
        <dbReference type="ARBA" id="ARBA00023055"/>
    </source>
</evidence>
<comment type="caution">
    <text evidence="11">The sequence shown here is derived from an EMBL/GenBank/DDBJ whole genome shotgun (WGS) entry which is preliminary data.</text>
</comment>
<evidence type="ECO:0000256" key="3">
    <source>
        <dbReference type="ARBA" id="ARBA00022448"/>
    </source>
</evidence>
<organism evidence="11 12">
    <name type="scientific">Simplicispira hankyongi</name>
    <dbReference type="NCBI Taxonomy" id="2315688"/>
    <lineage>
        <taxon>Bacteria</taxon>
        <taxon>Pseudomonadati</taxon>
        <taxon>Pseudomonadota</taxon>
        <taxon>Betaproteobacteria</taxon>
        <taxon>Burkholderiales</taxon>
        <taxon>Comamonadaceae</taxon>
        <taxon>Simplicispira</taxon>
    </lineage>
</organism>
<dbReference type="PIRSF" id="PIRSF000429">
    <property type="entry name" value="Ac-CoA_Ac_transf"/>
    <property type="match status" value="1"/>
</dbReference>
<dbReference type="GO" id="GO:0006869">
    <property type="term" value="P:lipid transport"/>
    <property type="evidence" value="ECO:0007669"/>
    <property type="project" value="UniProtKB-KW"/>
</dbReference>
<keyword evidence="12" id="KW-1185">Reference proteome</keyword>
<evidence type="ECO:0000256" key="2">
    <source>
        <dbReference type="ARBA" id="ARBA00012352"/>
    </source>
</evidence>
<evidence type="ECO:0000259" key="9">
    <source>
        <dbReference type="Pfam" id="PF00108"/>
    </source>
</evidence>
<protein>
    <recommendedName>
        <fullName evidence="2">propanoyl-CoA C-acyltransferase</fullName>
        <ecNumber evidence="2">2.3.1.176</ecNumber>
    </recommendedName>
    <alternativeName>
        <fullName evidence="8">Propanoyl-CoA C-acyltransferase</fullName>
    </alternativeName>
</protein>
<dbReference type="Pfam" id="PF00108">
    <property type="entry name" value="Thiolase_N"/>
    <property type="match status" value="1"/>
</dbReference>
<dbReference type="InterPro" id="IPR002155">
    <property type="entry name" value="Thiolase"/>
</dbReference>
<gene>
    <name evidence="11" type="ORF">D3F03_12550</name>
</gene>
<keyword evidence="5" id="KW-0445">Lipid transport</keyword>
<dbReference type="AlphaFoldDB" id="A0A398C994"/>
<feature type="domain" description="Thiolase N-terminal" evidence="9">
    <location>
        <begin position="21"/>
        <end position="113"/>
    </location>
</feature>
<dbReference type="InterPro" id="IPR016039">
    <property type="entry name" value="Thiolase-like"/>
</dbReference>
<keyword evidence="4" id="KW-0808">Transferase</keyword>
<dbReference type="InterPro" id="IPR055140">
    <property type="entry name" value="Thiolase_C_2"/>
</dbReference>
<dbReference type="Gene3D" id="3.40.47.10">
    <property type="match status" value="1"/>
</dbReference>
<reference evidence="11 12" key="1">
    <citation type="submission" date="2018-09" db="EMBL/GenBank/DDBJ databases">
        <title>Draft genome of Simplicispira sp. NY-02.</title>
        <authorList>
            <person name="Im W.T."/>
        </authorList>
    </citation>
    <scope>NUCLEOTIDE SEQUENCE [LARGE SCALE GENOMIC DNA]</scope>
    <source>
        <strain evidence="11 12">NY-02</strain>
    </source>
</reference>
<dbReference type="SUPFAM" id="SSF53901">
    <property type="entry name" value="Thiolase-like"/>
    <property type="match status" value="2"/>
</dbReference>
<dbReference type="InterPro" id="IPR020616">
    <property type="entry name" value="Thiolase_N"/>
</dbReference>
<dbReference type="PANTHER" id="PTHR42870:SF1">
    <property type="entry name" value="NON-SPECIFIC LIPID-TRANSFER PROTEIN-LIKE 2"/>
    <property type="match status" value="1"/>
</dbReference>
<feature type="domain" description="Thiolase C-terminal" evidence="10">
    <location>
        <begin position="257"/>
        <end position="382"/>
    </location>
</feature>
<evidence type="ECO:0000256" key="4">
    <source>
        <dbReference type="ARBA" id="ARBA00022679"/>
    </source>
</evidence>
<accession>A0A398C994</accession>
<dbReference type="Proteomes" id="UP000266302">
    <property type="component" value="Unassembled WGS sequence"/>
</dbReference>
<evidence type="ECO:0000256" key="7">
    <source>
        <dbReference type="ARBA" id="ARBA00023140"/>
    </source>
</evidence>
<evidence type="ECO:0000256" key="1">
    <source>
        <dbReference type="ARBA" id="ARBA00004275"/>
    </source>
</evidence>
<dbReference type="OrthoDB" id="9785768at2"/>
<dbReference type="EC" id="2.3.1.176" evidence="2"/>
<comment type="subcellular location">
    <subcellularLocation>
        <location evidence="1">Peroxisome</location>
    </subcellularLocation>
</comment>
<dbReference type="PROSITE" id="PS00737">
    <property type="entry name" value="THIOLASE_2"/>
    <property type="match status" value="1"/>
</dbReference>
<evidence type="ECO:0000259" key="10">
    <source>
        <dbReference type="Pfam" id="PF22691"/>
    </source>
</evidence>
<proteinExistence type="predicted"/>